<dbReference type="GO" id="GO:0009650">
    <property type="term" value="P:UV protection"/>
    <property type="evidence" value="ECO:0007669"/>
    <property type="project" value="Ensembl"/>
</dbReference>
<evidence type="ECO:0000256" key="4">
    <source>
        <dbReference type="ARBA" id="ARBA00022763"/>
    </source>
</evidence>
<dbReference type="GO" id="GO:0048568">
    <property type="term" value="P:embryonic organ development"/>
    <property type="evidence" value="ECO:0007669"/>
    <property type="project" value="TreeGrafter"/>
</dbReference>
<evidence type="ECO:0000256" key="8">
    <source>
        <dbReference type="ARBA" id="ARBA00023125"/>
    </source>
</evidence>
<keyword evidence="11" id="KW-0539">Nucleus</keyword>
<dbReference type="GO" id="GO:1990841">
    <property type="term" value="F:promoter-specific chromatin binding"/>
    <property type="evidence" value="ECO:0007669"/>
    <property type="project" value="Ensembl"/>
</dbReference>
<evidence type="ECO:0000256" key="7">
    <source>
        <dbReference type="ARBA" id="ARBA00022840"/>
    </source>
</evidence>
<reference evidence="22" key="2">
    <citation type="submission" date="2025-08" db="UniProtKB">
        <authorList>
            <consortium name="Ensembl"/>
        </authorList>
    </citation>
    <scope>IDENTIFICATION</scope>
</reference>
<keyword evidence="10" id="KW-0413">Isomerase</keyword>
<evidence type="ECO:0000313" key="22">
    <source>
        <dbReference type="Ensembl" id="ENSBIXP00005005267.1"/>
    </source>
</evidence>
<keyword evidence="7" id="KW-0067">ATP-binding</keyword>
<feature type="domain" description="Helicase ATP-binding" evidence="20">
    <location>
        <begin position="272"/>
        <end position="433"/>
    </location>
</feature>
<dbReference type="Ensembl" id="ENSBIXT00005006685.1">
    <property type="protein sequence ID" value="ENSBIXP00005005267.1"/>
    <property type="gene ID" value="ENSBIXG00005011004.1"/>
</dbReference>
<dbReference type="InterPro" id="IPR027417">
    <property type="entry name" value="P-loop_NTPase"/>
</dbReference>
<dbReference type="Proteomes" id="UP000429181">
    <property type="component" value="Chromosome 2"/>
</dbReference>
<dbReference type="EC" id="5.6.2.4" evidence="14"/>
<evidence type="ECO:0000256" key="9">
    <source>
        <dbReference type="ARBA" id="ARBA00023204"/>
    </source>
</evidence>
<evidence type="ECO:0000259" key="20">
    <source>
        <dbReference type="PROSITE" id="PS51192"/>
    </source>
</evidence>
<dbReference type="PANTHER" id="PTHR11274:SF0">
    <property type="entry name" value="GENERAL TRANSCRIPTION AND DNA REPAIR FACTOR IIH HELICASE SUBUNIT XPB"/>
    <property type="match status" value="1"/>
</dbReference>
<evidence type="ECO:0000256" key="6">
    <source>
        <dbReference type="ARBA" id="ARBA00022806"/>
    </source>
</evidence>
<keyword evidence="4" id="KW-0227">DNA damage</keyword>
<organism evidence="22 23">
    <name type="scientific">Bos indicus x Bos taurus</name>
    <name type="common">Hybrid cattle</name>
    <dbReference type="NCBI Taxonomy" id="30522"/>
    <lineage>
        <taxon>Eukaryota</taxon>
        <taxon>Metazoa</taxon>
        <taxon>Chordata</taxon>
        <taxon>Craniata</taxon>
        <taxon>Vertebrata</taxon>
        <taxon>Euteleostomi</taxon>
        <taxon>Mammalia</taxon>
        <taxon>Eutheria</taxon>
        <taxon>Laurasiatheria</taxon>
        <taxon>Artiodactyla</taxon>
        <taxon>Ruminantia</taxon>
        <taxon>Pecora</taxon>
        <taxon>Bovidae</taxon>
        <taxon>Bovinae</taxon>
        <taxon>Bos</taxon>
    </lineage>
</organism>
<dbReference type="GO" id="GO:0006265">
    <property type="term" value="P:DNA topological change"/>
    <property type="evidence" value="ECO:0007669"/>
    <property type="project" value="Ensembl"/>
</dbReference>
<dbReference type="GO" id="GO:0005675">
    <property type="term" value="C:transcription factor TFIIH holo complex"/>
    <property type="evidence" value="ECO:0007669"/>
    <property type="project" value="Ensembl"/>
</dbReference>
<dbReference type="GO" id="GO:0000112">
    <property type="term" value="C:nucleotide-excision repair factor 3 complex"/>
    <property type="evidence" value="ECO:0007669"/>
    <property type="project" value="TreeGrafter"/>
</dbReference>
<dbReference type="FunFam" id="3.40.50.300:FF:000077">
    <property type="entry name" value="Probable DNA repair helicase RAD25"/>
    <property type="match status" value="1"/>
</dbReference>
<dbReference type="GO" id="GO:1901990">
    <property type="term" value="P:regulation of mitotic cell cycle phase transition"/>
    <property type="evidence" value="ECO:0007669"/>
    <property type="project" value="Ensembl"/>
</dbReference>
<feature type="compositionally biased region" description="Acidic residues" evidence="19">
    <location>
        <begin position="21"/>
        <end position="30"/>
    </location>
</feature>
<feature type="domain" description="Helicase C-terminal" evidence="21">
    <location>
        <begin position="487"/>
        <end position="647"/>
    </location>
</feature>
<sequence>MGKRDRADREKKKSKKRHYEDEEDEEDDAPGNDTQEAVPSAAGKQVDESGTKVDEYGAKDYRLQMPLKDDHTSRPLWVAPDGHIFLEAFSPVYKYAQDFLVAIAEPVCRPTHVHEYKLTAYSLYAAVSVGLQTSDITDYLRKLSKTGVPEGIIQFIKLCTVSYGKVKLVLKHNRYFVESSHPDVIQHLLQDPVIRECRLRNSEGEATELITETFTSKSAEMIEELQKRCIHLEYPLLAEYDFRNDSVNPDINIDLKPTAVLRPYQEKSLRKMFGNGRARSGVIVLPCGAGKSLVGVTAACTVRKRCLVLGNSAVSVEQWKAQFKMWSTIDDSQICRFTSDAKDKPIGCSIAISTYSMLGHTTKRSWEAERVMEWLKTQEWGLMILDEVHTIPAKMFRRVLTIVQAHCKLGLTATLVREDDKIVDLNFLIGPKLYEANWMELQNSGYIAKVQCAEVWCPMSPEFYREYVAIKTKKRILLYTMNPNKFRACQFLIKFHERRNDKIIVFADNVFALKEYAIRLNKPYIYGPTSQGERMQILQNFKHNPKINTIFISKVGDTSFDLPEANVLIQISSHGGSRRQEAQRLGRVLRAKKGMVAEEYNAFFYSLVSQDTQEMAYSTKRQRFLVDQGYSFKVITKLAGMEEEDLAFSTKEEQQQLLQKVLAATDLDAEEEVVAGEFGSKSSQVSRRFGTMSSMSGADDTVYMEYHSSRSKTSTKHVHPLFKRFRK</sequence>
<dbReference type="CDD" id="cd18789">
    <property type="entry name" value="SF2_C_XPB"/>
    <property type="match status" value="1"/>
</dbReference>
<dbReference type="InterPro" id="IPR014001">
    <property type="entry name" value="Helicase_ATP-bd"/>
</dbReference>
<gene>
    <name evidence="22" type="primary">ERCC3</name>
</gene>
<proteinExistence type="inferred from homology"/>
<dbReference type="GO" id="GO:0035315">
    <property type="term" value="P:hair cell differentiation"/>
    <property type="evidence" value="ECO:0007669"/>
    <property type="project" value="Ensembl"/>
</dbReference>
<dbReference type="GO" id="GO:0005669">
    <property type="term" value="C:transcription factor TFIID complex"/>
    <property type="evidence" value="ECO:0007669"/>
    <property type="project" value="Ensembl"/>
</dbReference>
<evidence type="ECO:0000256" key="5">
    <source>
        <dbReference type="ARBA" id="ARBA00022801"/>
    </source>
</evidence>
<dbReference type="SMART" id="SM00490">
    <property type="entry name" value="HELICc"/>
    <property type="match status" value="1"/>
</dbReference>
<dbReference type="InterPro" id="IPR001161">
    <property type="entry name" value="XPB/Ssl2"/>
</dbReference>
<evidence type="ECO:0000256" key="14">
    <source>
        <dbReference type="ARBA" id="ARBA00034808"/>
    </source>
</evidence>
<keyword evidence="8" id="KW-0238">DNA-binding</keyword>
<protein>
    <recommendedName>
        <fullName evidence="15">General transcription and DNA repair factor IIH helicase/translocase subunit XPB</fullName>
        <ecNumber evidence="14">5.6.2.4</ecNumber>
    </recommendedName>
    <alternativeName>
        <fullName evidence="16">DNA 3'-5' helicase/translocase XPB</fullName>
    </alternativeName>
    <alternativeName>
        <fullName evidence="12">DNA excision repair protein ERCC-3</fullName>
    </alternativeName>
</protein>
<dbReference type="NCBIfam" id="TIGR00603">
    <property type="entry name" value="rad25"/>
    <property type="match status" value="1"/>
</dbReference>
<evidence type="ECO:0000256" key="11">
    <source>
        <dbReference type="ARBA" id="ARBA00023242"/>
    </source>
</evidence>
<evidence type="ECO:0000256" key="15">
    <source>
        <dbReference type="ARBA" id="ARBA00044799"/>
    </source>
</evidence>
<dbReference type="GO" id="GO:0003677">
    <property type="term" value="F:DNA binding"/>
    <property type="evidence" value="ECO:0007669"/>
    <property type="project" value="UniProtKB-KW"/>
</dbReference>
<comment type="similarity">
    <text evidence="2">Belongs to the helicase family. RAD25/XPB subfamily.</text>
</comment>
<comment type="subunit">
    <text evidence="17">Component of the 7-subunit TFIIH core complex composed of XPB/ERCC3, XPD/ERCC2, GTF2H1, GTF2H2, GTF2H3, GTF2H4 and GTF2H5, which is active in NER. The core complex associates with the 3-subunit CDK-activating kinase (CAK) module composed of CCNH/cyclin H, CDK7 and MNAT1 to form the 10-subunit holoenzyme (holo-TFIIH) active in transcription. Interacts with PUF60. Interacts with ATF7IP. Interacts with KAT2A; leading to KAT2A recruitment to promoters and acetylation of histones. Part of TBP-based Pol II pre-initiation complex (PIC), in which Pol II core assembles with general transcription factors and other specific initiation factors including GTF2E1, GTF2E2, GTF2F1, GTF2F2, TCEA1, ERCC2, ERCC3, GTF2H2, GTF2H3, GTF2H4, GTF2H5, GTF2A1, GTF2A2, GTF2B and TBP; this large multi-subunit PIC complex mediates DNA unwinding and targets Pol II core to the transcription start site where the first phosphodiester bond forms.</text>
</comment>
<dbReference type="GO" id="GO:0006979">
    <property type="term" value="P:response to oxidative stress"/>
    <property type="evidence" value="ECO:0007669"/>
    <property type="project" value="Ensembl"/>
</dbReference>
<dbReference type="GO" id="GO:0005524">
    <property type="term" value="F:ATP binding"/>
    <property type="evidence" value="ECO:0007669"/>
    <property type="project" value="UniProtKB-KW"/>
</dbReference>
<evidence type="ECO:0000256" key="19">
    <source>
        <dbReference type="SAM" id="MobiDB-lite"/>
    </source>
</evidence>
<evidence type="ECO:0000256" key="17">
    <source>
        <dbReference type="ARBA" id="ARBA00046596"/>
    </source>
</evidence>
<dbReference type="PROSITE" id="PS51192">
    <property type="entry name" value="HELICASE_ATP_BIND_1"/>
    <property type="match status" value="1"/>
</dbReference>
<dbReference type="GO" id="GO:0097550">
    <property type="term" value="C:transcription preinitiation complex"/>
    <property type="evidence" value="ECO:0007669"/>
    <property type="project" value="TreeGrafter"/>
</dbReference>
<evidence type="ECO:0000256" key="13">
    <source>
        <dbReference type="ARBA" id="ARBA00034617"/>
    </source>
</evidence>
<keyword evidence="9" id="KW-0234">DNA repair</keyword>
<keyword evidence="5" id="KW-0378">Hydrolase</keyword>
<evidence type="ECO:0000256" key="12">
    <source>
        <dbReference type="ARBA" id="ARBA00032205"/>
    </source>
</evidence>
<dbReference type="SMART" id="SM00487">
    <property type="entry name" value="DEXDc"/>
    <property type="match status" value="1"/>
</dbReference>
<dbReference type="AlphaFoldDB" id="A0A4W2FIQ0"/>
<dbReference type="GO" id="GO:0000439">
    <property type="term" value="C:transcription factor TFIIH core complex"/>
    <property type="evidence" value="ECO:0007669"/>
    <property type="project" value="Ensembl"/>
</dbReference>
<evidence type="ECO:0000259" key="21">
    <source>
        <dbReference type="PROSITE" id="PS51194"/>
    </source>
</evidence>
<dbReference type="GO" id="GO:0008104">
    <property type="term" value="P:intracellular protein localization"/>
    <property type="evidence" value="ECO:0007669"/>
    <property type="project" value="Ensembl"/>
</dbReference>
<dbReference type="InterPro" id="IPR032438">
    <property type="entry name" value="ERCC3_RAD25_C"/>
</dbReference>
<evidence type="ECO:0000256" key="10">
    <source>
        <dbReference type="ARBA" id="ARBA00023235"/>
    </source>
</evidence>
<comment type="catalytic activity">
    <reaction evidence="13">
        <text>Couples ATP hydrolysis with the unwinding of duplex DNA by translocating in the 3'-5' direction.</text>
        <dbReference type="EC" id="5.6.2.4"/>
    </reaction>
</comment>
<dbReference type="CDD" id="cd18029">
    <property type="entry name" value="DEXHc_XPB"/>
    <property type="match status" value="1"/>
</dbReference>
<comment type="subcellular location">
    <subcellularLocation>
        <location evidence="1">Nucleus</location>
    </subcellularLocation>
</comment>
<dbReference type="Pfam" id="PF04851">
    <property type="entry name" value="ResIII"/>
    <property type="match status" value="1"/>
</dbReference>
<evidence type="ECO:0000256" key="16">
    <source>
        <dbReference type="ARBA" id="ARBA00044810"/>
    </source>
</evidence>
<keyword evidence="6" id="KW-0347">Helicase</keyword>
<dbReference type="Pfam" id="PF16203">
    <property type="entry name" value="ERCC3_RAD25_C"/>
    <property type="match status" value="1"/>
</dbReference>
<dbReference type="GeneTree" id="ENSGT00390000002204"/>
<dbReference type="PANTHER" id="PTHR11274">
    <property type="entry name" value="RAD25/XP-B DNA REPAIR HELICASE"/>
    <property type="match status" value="1"/>
</dbReference>
<feature type="region of interest" description="Disordered" evidence="19">
    <location>
        <begin position="1"/>
        <end position="51"/>
    </location>
</feature>
<dbReference type="Pfam" id="PF13625">
    <property type="entry name" value="Helicase_C_3"/>
    <property type="match status" value="1"/>
</dbReference>
<evidence type="ECO:0000256" key="18">
    <source>
        <dbReference type="ARBA" id="ARBA00048988"/>
    </source>
</evidence>
<dbReference type="Gene3D" id="3.40.50.300">
    <property type="entry name" value="P-loop containing nucleotide triphosphate hydrolases"/>
    <property type="match status" value="2"/>
</dbReference>
<evidence type="ECO:0000256" key="3">
    <source>
        <dbReference type="ARBA" id="ARBA00022741"/>
    </source>
</evidence>
<dbReference type="InterPro" id="IPR050615">
    <property type="entry name" value="ATP-dep_DNA_Helicase"/>
</dbReference>
<evidence type="ECO:0000256" key="1">
    <source>
        <dbReference type="ARBA" id="ARBA00004123"/>
    </source>
</evidence>
<dbReference type="PRINTS" id="PR00851">
    <property type="entry name" value="XRODRMPGMNTB"/>
</dbReference>
<reference evidence="22 23" key="1">
    <citation type="submission" date="2018-11" db="EMBL/GenBank/DDBJ databases">
        <title>Haplotype-resolved cattle genomes.</title>
        <authorList>
            <person name="Low W.Y."/>
            <person name="Tearle R."/>
            <person name="Bickhart D.M."/>
            <person name="Rosen B.D."/>
            <person name="Koren S."/>
            <person name="Rhie A."/>
            <person name="Hiendleder S."/>
            <person name="Phillippy A.M."/>
            <person name="Smith T.P.L."/>
            <person name="Williams J.L."/>
        </authorList>
    </citation>
    <scope>NUCLEOTIDE SEQUENCE [LARGE SCALE GENOMIC DNA]</scope>
</reference>
<feature type="compositionally biased region" description="Basic and acidic residues" evidence="19">
    <location>
        <begin position="1"/>
        <end position="11"/>
    </location>
</feature>
<dbReference type="GO" id="GO:0016887">
    <property type="term" value="F:ATP hydrolysis activity"/>
    <property type="evidence" value="ECO:0007669"/>
    <property type="project" value="Ensembl"/>
</dbReference>
<dbReference type="FunFam" id="3.40.50.300:FF:000117">
    <property type="entry name" value="Putative DNA repair helicase rad25"/>
    <property type="match status" value="1"/>
</dbReference>
<dbReference type="GO" id="GO:0006283">
    <property type="term" value="P:transcription-coupled nucleotide-excision repair"/>
    <property type="evidence" value="ECO:0007669"/>
    <property type="project" value="Ensembl"/>
</dbReference>
<dbReference type="InterPro" id="IPR001650">
    <property type="entry name" value="Helicase_C-like"/>
</dbReference>
<comment type="catalytic activity">
    <reaction evidence="18">
        <text>ATP + H2O = ADP + phosphate + H(+)</text>
        <dbReference type="Rhea" id="RHEA:13065"/>
        <dbReference type="ChEBI" id="CHEBI:15377"/>
        <dbReference type="ChEBI" id="CHEBI:15378"/>
        <dbReference type="ChEBI" id="CHEBI:30616"/>
        <dbReference type="ChEBI" id="CHEBI:43474"/>
        <dbReference type="ChEBI" id="CHEBI:456216"/>
        <dbReference type="EC" id="5.6.2.4"/>
    </reaction>
</comment>
<keyword evidence="3" id="KW-0547">Nucleotide-binding</keyword>
<dbReference type="SUPFAM" id="SSF52540">
    <property type="entry name" value="P-loop containing nucleoside triphosphate hydrolases"/>
    <property type="match status" value="2"/>
</dbReference>
<evidence type="ECO:0000313" key="23">
    <source>
        <dbReference type="Proteomes" id="UP000429181"/>
    </source>
</evidence>
<name>A0A4W2FIQ0_BOBOX</name>
<accession>A0A4W2FIQ0</accession>
<dbReference type="GO" id="GO:0006915">
    <property type="term" value="P:apoptotic process"/>
    <property type="evidence" value="ECO:0007669"/>
    <property type="project" value="Ensembl"/>
</dbReference>
<dbReference type="GO" id="GO:0006367">
    <property type="term" value="P:transcription initiation at RNA polymerase II promoter"/>
    <property type="evidence" value="ECO:0007669"/>
    <property type="project" value="Ensembl"/>
</dbReference>
<dbReference type="InterPro" id="IPR032830">
    <property type="entry name" value="XPB/Ssl2_N"/>
</dbReference>
<dbReference type="PROSITE" id="PS51194">
    <property type="entry name" value="HELICASE_CTER"/>
    <property type="match status" value="1"/>
</dbReference>
<dbReference type="GO" id="GO:0043065">
    <property type="term" value="P:positive regulation of apoptotic process"/>
    <property type="evidence" value="ECO:0007669"/>
    <property type="project" value="Ensembl"/>
</dbReference>
<dbReference type="InterPro" id="IPR006935">
    <property type="entry name" value="Helicase/UvrB_N"/>
</dbReference>
<dbReference type="GO" id="GO:0043138">
    <property type="term" value="F:3'-5' DNA helicase activity"/>
    <property type="evidence" value="ECO:0007669"/>
    <property type="project" value="UniProtKB-EC"/>
</dbReference>
<evidence type="ECO:0000256" key="2">
    <source>
        <dbReference type="ARBA" id="ARBA00006637"/>
    </source>
</evidence>